<evidence type="ECO:0000313" key="3">
    <source>
        <dbReference type="Proteomes" id="UP000252733"/>
    </source>
</evidence>
<dbReference type="RefSeq" id="WP_114436742.1">
    <property type="nucleotide sequence ID" value="NZ_QPIZ01000007.1"/>
</dbReference>
<comment type="caution">
    <text evidence="2">The sequence shown here is derived from an EMBL/GenBank/DDBJ whole genome shotgun (WGS) entry which is preliminary data.</text>
</comment>
<accession>A0A368V6K8</accession>
<dbReference type="InterPro" id="IPR029044">
    <property type="entry name" value="Nucleotide-diphossugar_trans"/>
</dbReference>
<dbReference type="EMBL" id="QPIZ01000007">
    <property type="protein sequence ID" value="RCW36722.1"/>
    <property type="molecule type" value="Genomic_DNA"/>
</dbReference>
<dbReference type="Gene3D" id="3.90.550.10">
    <property type="entry name" value="Spore Coat Polysaccharide Biosynthesis Protein SpsA, Chain A"/>
    <property type="match status" value="1"/>
</dbReference>
<protein>
    <submittedName>
        <fullName evidence="2">Glycosyl transferase family 2</fullName>
    </submittedName>
</protein>
<dbReference type="GO" id="GO:0016740">
    <property type="term" value="F:transferase activity"/>
    <property type="evidence" value="ECO:0007669"/>
    <property type="project" value="UniProtKB-KW"/>
</dbReference>
<dbReference type="InterPro" id="IPR001173">
    <property type="entry name" value="Glyco_trans_2-like"/>
</dbReference>
<dbReference type="SUPFAM" id="SSF53448">
    <property type="entry name" value="Nucleotide-diphospho-sugar transferases"/>
    <property type="match status" value="1"/>
</dbReference>
<reference evidence="2 3" key="1">
    <citation type="submission" date="2018-07" db="EMBL/GenBank/DDBJ databases">
        <title>Freshwater and sediment microbial communities from various areas in North America, analyzing microbe dynamics in response to fracking.</title>
        <authorList>
            <person name="Lamendella R."/>
        </authorList>
    </citation>
    <scope>NUCLEOTIDE SEQUENCE [LARGE SCALE GENOMIC DNA]</scope>
    <source>
        <strain evidence="2 3">160A</strain>
    </source>
</reference>
<organism evidence="2 3">
    <name type="scientific">Marinilabilia salmonicolor</name>
    <dbReference type="NCBI Taxonomy" id="989"/>
    <lineage>
        <taxon>Bacteria</taxon>
        <taxon>Pseudomonadati</taxon>
        <taxon>Bacteroidota</taxon>
        <taxon>Bacteroidia</taxon>
        <taxon>Marinilabiliales</taxon>
        <taxon>Marinilabiliaceae</taxon>
        <taxon>Marinilabilia</taxon>
    </lineage>
</organism>
<gene>
    <name evidence="2" type="ORF">DFO77_10712</name>
</gene>
<feature type="domain" description="Glycosyltransferase 2-like" evidence="1">
    <location>
        <begin position="8"/>
        <end position="176"/>
    </location>
</feature>
<dbReference type="Proteomes" id="UP000252733">
    <property type="component" value="Unassembled WGS sequence"/>
</dbReference>
<sequence length="307" mass="35977">MTSKSFVSIILPVFNGEKTLRNTVESLLTQSFVDFELLICIDGSSDGSEKILNEFEDKRLKIFKNEKNLGLARTLNRLMSEISSKCDYVAMAEQDDWYYPERLALQVGFLDKSPGVGMVSGLAEHWNGDDDKVTLFPGILKNNGQYPSDYVEFLKFNYRNQIKVVNTCMMFRKSVYTNYGLYFSSHYPNVSVDWSFVLRFSKYAVIAGIPRVLVRMDRREARQSITMNKSKQFAAAHELLRNFLYECEELDRWDFRYAKVTQYLLEFGSYNYLRCWVPLLKAFWFSPLDRRIYKGLGKRLTKRFSRV</sequence>
<evidence type="ECO:0000313" key="2">
    <source>
        <dbReference type="EMBL" id="RCW36722.1"/>
    </source>
</evidence>
<dbReference type="InterPro" id="IPR050834">
    <property type="entry name" value="Glycosyltransf_2"/>
</dbReference>
<name>A0A368V6K8_9BACT</name>
<dbReference type="Pfam" id="PF00535">
    <property type="entry name" value="Glycos_transf_2"/>
    <property type="match status" value="1"/>
</dbReference>
<dbReference type="AlphaFoldDB" id="A0A368V6K8"/>
<keyword evidence="2" id="KW-0808">Transferase</keyword>
<keyword evidence="3" id="KW-1185">Reference proteome</keyword>
<proteinExistence type="predicted"/>
<dbReference type="PANTHER" id="PTHR43685:SF2">
    <property type="entry name" value="GLYCOSYLTRANSFERASE 2-LIKE DOMAIN-CONTAINING PROTEIN"/>
    <property type="match status" value="1"/>
</dbReference>
<evidence type="ECO:0000259" key="1">
    <source>
        <dbReference type="Pfam" id="PF00535"/>
    </source>
</evidence>
<dbReference type="PANTHER" id="PTHR43685">
    <property type="entry name" value="GLYCOSYLTRANSFERASE"/>
    <property type="match status" value="1"/>
</dbReference>